<dbReference type="EMBL" id="CP017834">
    <property type="protein sequence ID" value="APJ02842.1"/>
    <property type="molecule type" value="Genomic_DNA"/>
</dbReference>
<dbReference type="PANTHER" id="PTHR43674:SF2">
    <property type="entry name" value="BETA-UREIDOPROPIONASE"/>
    <property type="match status" value="1"/>
</dbReference>
<dbReference type="PROSITE" id="PS50263">
    <property type="entry name" value="CN_HYDROLASE"/>
    <property type="match status" value="1"/>
</dbReference>
<dbReference type="STRING" id="1915309.AXG55_02465"/>
<dbReference type="InterPro" id="IPR050345">
    <property type="entry name" value="Aliph_Amidase/BUP"/>
</dbReference>
<evidence type="ECO:0000256" key="1">
    <source>
        <dbReference type="ARBA" id="ARBA00022801"/>
    </source>
</evidence>
<dbReference type="SUPFAM" id="SSF56317">
    <property type="entry name" value="Carbon-nitrogen hydrolase"/>
    <property type="match status" value="1"/>
</dbReference>
<feature type="domain" description="CN hydrolase" evidence="2">
    <location>
        <begin position="7"/>
        <end position="244"/>
    </location>
</feature>
<name>A0A1L4CY11_9BACT</name>
<dbReference type="Pfam" id="PF00795">
    <property type="entry name" value="CN_hydrolase"/>
    <property type="match status" value="1"/>
</dbReference>
<dbReference type="InterPro" id="IPR036526">
    <property type="entry name" value="C-N_Hydrolase_sf"/>
</dbReference>
<reference evidence="3 4" key="1">
    <citation type="submission" date="2016-10" db="EMBL/GenBank/DDBJ databases">
        <title>Silvanigrella aquatica sp. nov., isolated from a freshwater lake located in the Black Forest, Germany, description of Silvanigrellaceae fam. nov., Silvanigrellales ord. nov., reclassification of the order Bdellovibrionales in the class Oligoflexia, reclassification of the families Bacteriovoracaceae and Halobacteriovoraceae in the new order Bacteriovoracales ord. nov., and reclassification of the family Pseudobacteriovoracaceae in the order Oligoflexiales.</title>
        <authorList>
            <person name="Hahn M.W."/>
            <person name="Schmidt J."/>
            <person name="Koll U."/>
            <person name="Rohde M."/>
            <person name="Verbag S."/>
            <person name="Pitt A."/>
            <person name="Nakai R."/>
            <person name="Naganuma T."/>
            <person name="Lang E."/>
        </authorList>
    </citation>
    <scope>NUCLEOTIDE SEQUENCE [LARGE SCALE GENOMIC DNA]</scope>
    <source>
        <strain evidence="3 4">MWH-Nonnen-W8red</strain>
    </source>
</reference>
<dbReference type="RefSeq" id="WP_148696551.1">
    <property type="nucleotide sequence ID" value="NZ_CP017834.1"/>
</dbReference>
<keyword evidence="4" id="KW-1185">Reference proteome</keyword>
<evidence type="ECO:0000313" key="3">
    <source>
        <dbReference type="EMBL" id="APJ02842.1"/>
    </source>
</evidence>
<protein>
    <recommendedName>
        <fullName evidence="2">CN hydrolase domain-containing protein</fullName>
    </recommendedName>
</protein>
<dbReference type="AlphaFoldDB" id="A0A1L4CY11"/>
<dbReference type="Proteomes" id="UP000184731">
    <property type="component" value="Chromosome"/>
</dbReference>
<dbReference type="PANTHER" id="PTHR43674">
    <property type="entry name" value="NITRILASE C965.09-RELATED"/>
    <property type="match status" value="1"/>
</dbReference>
<dbReference type="CDD" id="cd07197">
    <property type="entry name" value="nitrilase"/>
    <property type="match status" value="1"/>
</dbReference>
<dbReference type="OrthoDB" id="9803803at2"/>
<evidence type="ECO:0000259" key="2">
    <source>
        <dbReference type="PROSITE" id="PS50263"/>
    </source>
</evidence>
<gene>
    <name evidence="3" type="ORF">AXG55_02465</name>
</gene>
<proteinExistence type="predicted"/>
<evidence type="ECO:0000313" key="4">
    <source>
        <dbReference type="Proteomes" id="UP000184731"/>
    </source>
</evidence>
<sequence length="266" mass="29789">MEKKNSISIATAQFAAFAGNFGHNMKEMESLLEKAKAKNARLVVFPELSLSGYDEFLVSEGRCTIDITSKALNYFKNSCKKYEIYAVIGVCLQKNYGFSNSALVINNEGEIIGIYNKHYLDSYEKELFISGDSGFLFEIEGWKFSLAISSDAFYPEHAKTMAKGGAEVYLILGSFINGGLNHRRSLEFPARALENEIYVVVSNYIGSHGDMDFCGRSSIYAPNGDLLFEATADQKEIIVSLLEEREFIKQKGSVQNVEEQMEVIKF</sequence>
<keyword evidence="1" id="KW-0378">Hydrolase</keyword>
<accession>A0A1L4CY11</accession>
<dbReference type="GO" id="GO:0016811">
    <property type="term" value="F:hydrolase activity, acting on carbon-nitrogen (but not peptide) bonds, in linear amides"/>
    <property type="evidence" value="ECO:0007669"/>
    <property type="project" value="UniProtKB-ARBA"/>
</dbReference>
<dbReference type="Gene3D" id="3.60.110.10">
    <property type="entry name" value="Carbon-nitrogen hydrolase"/>
    <property type="match status" value="1"/>
</dbReference>
<dbReference type="InterPro" id="IPR003010">
    <property type="entry name" value="C-N_Hydrolase"/>
</dbReference>
<organism evidence="3 4">
    <name type="scientific">Silvanigrella aquatica</name>
    <dbReference type="NCBI Taxonomy" id="1915309"/>
    <lineage>
        <taxon>Bacteria</taxon>
        <taxon>Pseudomonadati</taxon>
        <taxon>Bdellovibrionota</taxon>
        <taxon>Oligoflexia</taxon>
        <taxon>Silvanigrellales</taxon>
        <taxon>Silvanigrellaceae</taxon>
        <taxon>Silvanigrella</taxon>
    </lineage>
</organism>
<dbReference type="KEGG" id="saqi:AXG55_02465"/>